<dbReference type="InterPro" id="IPR019378">
    <property type="entry name" value="GDP-Fuc_O-FucTrfase"/>
</dbReference>
<evidence type="ECO:0000256" key="1">
    <source>
        <dbReference type="ARBA" id="ARBA00004240"/>
    </source>
</evidence>
<dbReference type="CDD" id="cd11302">
    <property type="entry name" value="O-FucT-1"/>
    <property type="match status" value="1"/>
</dbReference>
<accession>A0A7I8VGM0</accession>
<comment type="similarity">
    <text evidence="3">Belongs to the glycosyltransferase 65 family.</text>
</comment>
<comment type="catalytic activity">
    <reaction evidence="15">
        <text>L-threonyl-[protein] + GDP-beta-L-fucose = 3-O-(alpha-L-fucosyl)-L-threonyl-[protein] + GDP + H(+)</text>
        <dbReference type="Rhea" id="RHEA:70491"/>
        <dbReference type="Rhea" id="RHEA-COMP:11060"/>
        <dbReference type="Rhea" id="RHEA-COMP:17915"/>
        <dbReference type="ChEBI" id="CHEBI:15378"/>
        <dbReference type="ChEBI" id="CHEBI:30013"/>
        <dbReference type="ChEBI" id="CHEBI:57273"/>
        <dbReference type="ChEBI" id="CHEBI:58189"/>
        <dbReference type="ChEBI" id="CHEBI:189631"/>
        <dbReference type="EC" id="2.4.1.221"/>
    </reaction>
    <physiologicalReaction direction="left-to-right" evidence="15">
        <dbReference type="Rhea" id="RHEA:70492"/>
    </physiologicalReaction>
</comment>
<dbReference type="Pfam" id="PF10250">
    <property type="entry name" value="O-FucT"/>
    <property type="match status" value="1"/>
</dbReference>
<sequence length="354" mass="41494">MIVNQVNSGEQDEKYEWDKNGYIIFCLCMGRFGNQVDHLLGGLAFAKMLGRTLILPPFRTYRNVHFDEYFKVEEIAKYHKVILADEFMEHLAPKYWPEKQRYGFCYLPKSDEKLGCRMKSGSPFGPFWDGLKVDFVKDIVYQLSYGEESKLQWLKRYKPSKYPVLAYRGSPAAFPIRREHQFLQKYLVFSDKIVTESEKYINENFPKENFIGIHLRNNVDWANACKDVEKLKTPAYMASPQCLDGDSQNIVTNNMCFPDDKEILRLVKSIVLKTKYKVVFVATDKRNMKAELEEHLQSENVRIYHWDPWNPLYDLAVLIKSDYFIGNCVSSFTSFATRARKYAGDRPTLFWGVN</sequence>
<evidence type="ECO:0000313" key="17">
    <source>
        <dbReference type="EMBL" id="CAD5114406.1"/>
    </source>
</evidence>
<evidence type="ECO:0000256" key="3">
    <source>
        <dbReference type="ARBA" id="ARBA00010626"/>
    </source>
</evidence>
<evidence type="ECO:0000256" key="11">
    <source>
        <dbReference type="ARBA" id="ARBA00023180"/>
    </source>
</evidence>
<dbReference type="GO" id="GO:0006004">
    <property type="term" value="P:fucose metabolic process"/>
    <property type="evidence" value="ECO:0007669"/>
    <property type="project" value="UniProtKB-KW"/>
</dbReference>
<keyword evidence="9" id="KW-0914">Notch signaling pathway</keyword>
<comment type="catalytic activity">
    <reaction evidence="16">
        <text>L-seryl-[protein] + GDP-beta-L-fucose = 3-O-(alpha-L-fucosyl)-L-seryl-[protein] + GDP + H(+)</text>
        <dbReference type="Rhea" id="RHEA:63644"/>
        <dbReference type="Rhea" id="RHEA-COMP:9863"/>
        <dbReference type="Rhea" id="RHEA-COMP:17914"/>
        <dbReference type="ChEBI" id="CHEBI:15378"/>
        <dbReference type="ChEBI" id="CHEBI:29999"/>
        <dbReference type="ChEBI" id="CHEBI:57273"/>
        <dbReference type="ChEBI" id="CHEBI:58189"/>
        <dbReference type="ChEBI" id="CHEBI:189632"/>
        <dbReference type="EC" id="2.4.1.221"/>
    </reaction>
    <physiologicalReaction direction="left-to-right" evidence="16">
        <dbReference type="Rhea" id="RHEA:63645"/>
    </physiologicalReaction>
</comment>
<dbReference type="Gene3D" id="3.40.50.11350">
    <property type="match status" value="1"/>
</dbReference>
<dbReference type="UniPathway" id="UPA00378"/>
<evidence type="ECO:0000256" key="4">
    <source>
        <dbReference type="ARBA" id="ARBA00012196"/>
    </source>
</evidence>
<gene>
    <name evidence="17" type="ORF">DGYR_LOCUS3252</name>
</gene>
<keyword evidence="13" id="KW-0119">Carbohydrate metabolism</keyword>
<evidence type="ECO:0000256" key="5">
    <source>
        <dbReference type="ARBA" id="ARBA00021745"/>
    </source>
</evidence>
<organism evidence="17 18">
    <name type="scientific">Dimorphilus gyrociliatus</name>
    <dbReference type="NCBI Taxonomy" id="2664684"/>
    <lineage>
        <taxon>Eukaryota</taxon>
        <taxon>Metazoa</taxon>
        <taxon>Spiralia</taxon>
        <taxon>Lophotrochozoa</taxon>
        <taxon>Annelida</taxon>
        <taxon>Polychaeta</taxon>
        <taxon>Polychaeta incertae sedis</taxon>
        <taxon>Dinophilidae</taxon>
        <taxon>Dimorphilus</taxon>
    </lineage>
</organism>
<keyword evidence="12" id="KW-0294">Fucose metabolism</keyword>
<evidence type="ECO:0000256" key="9">
    <source>
        <dbReference type="ARBA" id="ARBA00022976"/>
    </source>
</evidence>
<keyword evidence="7" id="KW-0808">Transferase</keyword>
<protein>
    <recommendedName>
        <fullName evidence="5">GDP-fucose protein O-fucosyltransferase 1</fullName>
        <ecNumber evidence="4">2.4.1.221</ecNumber>
    </recommendedName>
    <alternativeName>
        <fullName evidence="14">Peptide-O-fucosyltransferase 1</fullName>
    </alternativeName>
</protein>
<dbReference type="GO" id="GO:0007219">
    <property type="term" value="P:Notch signaling pathway"/>
    <property type="evidence" value="ECO:0007669"/>
    <property type="project" value="UniProtKB-KW"/>
</dbReference>
<evidence type="ECO:0000256" key="10">
    <source>
        <dbReference type="ARBA" id="ARBA00023157"/>
    </source>
</evidence>
<evidence type="ECO:0000256" key="16">
    <source>
        <dbReference type="ARBA" id="ARBA00048647"/>
    </source>
</evidence>
<dbReference type="Proteomes" id="UP000549394">
    <property type="component" value="Unassembled WGS sequence"/>
</dbReference>
<dbReference type="AlphaFoldDB" id="A0A7I8VGM0"/>
<name>A0A7I8VGM0_9ANNE</name>
<comment type="subcellular location">
    <subcellularLocation>
        <location evidence="1">Endoplasmic reticulum</location>
    </subcellularLocation>
</comment>
<dbReference type="PANTHER" id="PTHR21420:SF9">
    <property type="entry name" value="GDP-FUCOSE PROTEIN O-FUCOSYLTRANSFERASE 1"/>
    <property type="match status" value="1"/>
</dbReference>
<dbReference type="EC" id="2.4.1.221" evidence="4"/>
<keyword evidence="8" id="KW-0256">Endoplasmic reticulum</keyword>
<comment type="caution">
    <text evidence="17">The sequence shown here is derived from an EMBL/GenBank/DDBJ whole genome shotgun (WGS) entry which is preliminary data.</text>
</comment>
<dbReference type="GO" id="GO:0008593">
    <property type="term" value="P:regulation of Notch signaling pathway"/>
    <property type="evidence" value="ECO:0007669"/>
    <property type="project" value="TreeGrafter"/>
</dbReference>
<keyword evidence="10" id="KW-1015">Disulfide bond</keyword>
<dbReference type="Gene3D" id="3.40.50.11340">
    <property type="match status" value="1"/>
</dbReference>
<evidence type="ECO:0000313" key="18">
    <source>
        <dbReference type="Proteomes" id="UP000549394"/>
    </source>
</evidence>
<dbReference type="EMBL" id="CAJFCJ010000005">
    <property type="protein sequence ID" value="CAD5114406.1"/>
    <property type="molecule type" value="Genomic_DNA"/>
</dbReference>
<keyword evidence="11" id="KW-0325">Glycoprotein</keyword>
<evidence type="ECO:0000256" key="7">
    <source>
        <dbReference type="ARBA" id="ARBA00022679"/>
    </source>
</evidence>
<dbReference type="OrthoDB" id="10050276at2759"/>
<dbReference type="InterPro" id="IPR039922">
    <property type="entry name" value="POFUT1"/>
</dbReference>
<comment type="pathway">
    <text evidence="2">Protein modification; protein glycosylation.</text>
</comment>
<evidence type="ECO:0000256" key="2">
    <source>
        <dbReference type="ARBA" id="ARBA00004922"/>
    </source>
</evidence>
<dbReference type="GO" id="GO:0005783">
    <property type="term" value="C:endoplasmic reticulum"/>
    <property type="evidence" value="ECO:0007669"/>
    <property type="project" value="UniProtKB-SubCell"/>
</dbReference>
<evidence type="ECO:0000256" key="13">
    <source>
        <dbReference type="ARBA" id="ARBA00023277"/>
    </source>
</evidence>
<dbReference type="PANTHER" id="PTHR21420">
    <property type="entry name" value="GDP-FUCOSE PROTEIN O-FUCOSYLTRANSFERASE 1"/>
    <property type="match status" value="1"/>
</dbReference>
<evidence type="ECO:0000256" key="8">
    <source>
        <dbReference type="ARBA" id="ARBA00022824"/>
    </source>
</evidence>
<evidence type="ECO:0000256" key="12">
    <source>
        <dbReference type="ARBA" id="ARBA00023253"/>
    </source>
</evidence>
<evidence type="ECO:0000256" key="15">
    <source>
        <dbReference type="ARBA" id="ARBA00047273"/>
    </source>
</evidence>
<dbReference type="GO" id="GO:0046922">
    <property type="term" value="F:peptide-O-fucosyltransferase activity"/>
    <property type="evidence" value="ECO:0007669"/>
    <property type="project" value="UniProtKB-EC"/>
</dbReference>
<keyword evidence="6" id="KW-0328">Glycosyltransferase</keyword>
<evidence type="ECO:0000256" key="14">
    <source>
        <dbReference type="ARBA" id="ARBA00033080"/>
    </source>
</evidence>
<proteinExistence type="inferred from homology"/>
<evidence type="ECO:0000256" key="6">
    <source>
        <dbReference type="ARBA" id="ARBA00022676"/>
    </source>
</evidence>
<reference evidence="17 18" key="1">
    <citation type="submission" date="2020-08" db="EMBL/GenBank/DDBJ databases">
        <authorList>
            <person name="Hejnol A."/>
        </authorList>
    </citation>
    <scope>NUCLEOTIDE SEQUENCE [LARGE SCALE GENOMIC DNA]</scope>
</reference>
<keyword evidence="18" id="KW-1185">Reference proteome</keyword>